<comment type="similarity">
    <text evidence="3 10">Belongs to the GnRH family.</text>
</comment>
<dbReference type="InterPro" id="IPR019792">
    <property type="entry name" value="Gonadoliberin"/>
</dbReference>
<evidence type="ECO:0000256" key="10">
    <source>
        <dbReference type="RuleBase" id="RU000635"/>
    </source>
</evidence>
<keyword evidence="8 10" id="KW-0027">Amidation</keyword>
<evidence type="ECO:0000256" key="6">
    <source>
        <dbReference type="ARBA" id="ARBA00022702"/>
    </source>
</evidence>
<dbReference type="PANTHER" id="PTHR10522:SF8">
    <property type="entry name" value="PROGONADOLIBERIN"/>
    <property type="match status" value="1"/>
</dbReference>
<gene>
    <name evidence="12" type="ORF">E1301_Tti011656</name>
</gene>
<dbReference type="GO" id="GO:0005183">
    <property type="term" value="F:gonadotropin hormone-releasing hormone activity"/>
    <property type="evidence" value="ECO:0007669"/>
    <property type="project" value="TreeGrafter"/>
</dbReference>
<protein>
    <recommendedName>
        <fullName evidence="10">Progonadoliberin</fullName>
    </recommendedName>
    <component>
        <recommendedName>
            <fullName evidence="10">Gonadoliberin</fullName>
        </recommendedName>
        <alternativeName>
            <fullName evidence="10">Gonadotropin-releasing hormone</fullName>
            <shortName evidence="10">GnRH</shortName>
        </alternativeName>
        <alternativeName>
            <fullName evidence="10">Luliberin</fullName>
        </alternativeName>
        <alternativeName>
            <fullName evidence="10">Luteinizing hormone-releasing hormone</fullName>
            <shortName evidence="10">LH-RH</shortName>
        </alternativeName>
    </component>
    <component>
        <recommendedName>
            <fullName evidence="10">GnRH-associated peptide</fullName>
        </recommendedName>
        <alternativeName>
            <fullName evidence="10">GnRH-associated peptide</fullName>
        </alternativeName>
    </component>
</protein>
<feature type="signal peptide" evidence="11">
    <location>
        <begin position="1"/>
        <end position="24"/>
    </location>
</feature>
<evidence type="ECO:0000256" key="2">
    <source>
        <dbReference type="ARBA" id="ARBA00004613"/>
    </source>
</evidence>
<proteinExistence type="inferred from homology"/>
<keyword evidence="6 10" id="KW-0372">Hormone</keyword>
<dbReference type="EMBL" id="SOYY01000006">
    <property type="protein sequence ID" value="KAA0719917.1"/>
    <property type="molecule type" value="Genomic_DNA"/>
</dbReference>
<keyword evidence="4" id="KW-0964">Secreted</keyword>
<evidence type="ECO:0000256" key="7">
    <source>
        <dbReference type="ARBA" id="ARBA00022729"/>
    </source>
</evidence>
<evidence type="ECO:0000256" key="4">
    <source>
        <dbReference type="ARBA" id="ARBA00022525"/>
    </source>
</evidence>
<comment type="caution">
    <text evidence="12">The sequence shown here is derived from an EMBL/GenBank/DDBJ whole genome shotgun (WGS) entry which is preliminary data.</text>
</comment>
<accession>A0A5A9PGU7</accession>
<name>A0A5A9PGU7_9TELE</name>
<evidence type="ECO:0000256" key="8">
    <source>
        <dbReference type="ARBA" id="ARBA00022815"/>
    </source>
</evidence>
<comment type="function">
    <text evidence="1 10">Stimulates the secretion of gonadotropins.</text>
</comment>
<evidence type="ECO:0000256" key="1">
    <source>
        <dbReference type="ARBA" id="ARBA00002800"/>
    </source>
</evidence>
<sequence>MLNVCRLFLVMGMLLCLSAQFALSQHWSHGWYPGGKREIDAYDASEASAEIKLCEAGKCSFLRPNGRNILKTLMLEALIRDFQKRK</sequence>
<organism evidence="12 13">
    <name type="scientific">Triplophysa tibetana</name>
    <dbReference type="NCBI Taxonomy" id="1572043"/>
    <lineage>
        <taxon>Eukaryota</taxon>
        <taxon>Metazoa</taxon>
        <taxon>Chordata</taxon>
        <taxon>Craniata</taxon>
        <taxon>Vertebrata</taxon>
        <taxon>Euteleostomi</taxon>
        <taxon>Actinopterygii</taxon>
        <taxon>Neopterygii</taxon>
        <taxon>Teleostei</taxon>
        <taxon>Ostariophysi</taxon>
        <taxon>Cypriniformes</taxon>
        <taxon>Nemacheilidae</taxon>
        <taxon>Triplophysa</taxon>
    </lineage>
</organism>
<dbReference type="Pfam" id="PF00446">
    <property type="entry name" value="GnRH"/>
    <property type="match status" value="1"/>
</dbReference>
<dbReference type="PANTHER" id="PTHR10522">
    <property type="entry name" value="GONADOLIBERIN"/>
    <property type="match status" value="1"/>
</dbReference>
<evidence type="ECO:0000256" key="9">
    <source>
        <dbReference type="ARBA" id="ARBA00023283"/>
    </source>
</evidence>
<reference evidence="12 13" key="1">
    <citation type="journal article" date="2019" name="Mol. Ecol. Resour.">
        <title>Chromosome-level genome assembly of Triplophysa tibetana, a fish adapted to the harsh high-altitude environment of the Tibetan Plateau.</title>
        <authorList>
            <person name="Yang X."/>
            <person name="Liu H."/>
            <person name="Ma Z."/>
            <person name="Zou Y."/>
            <person name="Zou M."/>
            <person name="Mao Y."/>
            <person name="Li X."/>
            <person name="Wang H."/>
            <person name="Chen T."/>
            <person name="Wang W."/>
            <person name="Yang R."/>
        </authorList>
    </citation>
    <scope>NUCLEOTIDE SEQUENCE [LARGE SCALE GENOMIC DNA]</scope>
    <source>
        <strain evidence="12">TTIB1903HZAU</strain>
        <tissue evidence="12">Muscle</tissue>
    </source>
</reference>
<keyword evidence="13" id="KW-1185">Reference proteome</keyword>
<comment type="subcellular location">
    <subcellularLocation>
        <location evidence="2 10">Secreted</location>
    </subcellularLocation>
</comment>
<dbReference type="PROSITE" id="PS00473">
    <property type="entry name" value="GNRH"/>
    <property type="match status" value="1"/>
</dbReference>
<keyword evidence="5" id="KW-0165">Cleavage on pair of basic residues</keyword>
<keyword evidence="9" id="KW-0873">Pyrrolidone carboxylic acid</keyword>
<dbReference type="InterPro" id="IPR002012">
    <property type="entry name" value="GnRH"/>
</dbReference>
<feature type="chain" id="PRO_5022660674" description="Progonadoliberin" evidence="11">
    <location>
        <begin position="25"/>
        <end position="86"/>
    </location>
</feature>
<evidence type="ECO:0000313" key="13">
    <source>
        <dbReference type="Proteomes" id="UP000324632"/>
    </source>
</evidence>
<keyword evidence="7 11" id="KW-0732">Signal</keyword>
<dbReference type="AlphaFoldDB" id="A0A5A9PGU7"/>
<evidence type="ECO:0000256" key="11">
    <source>
        <dbReference type="SAM" id="SignalP"/>
    </source>
</evidence>
<evidence type="ECO:0000256" key="5">
    <source>
        <dbReference type="ARBA" id="ARBA00022685"/>
    </source>
</evidence>
<dbReference type="GO" id="GO:0005615">
    <property type="term" value="C:extracellular space"/>
    <property type="evidence" value="ECO:0007669"/>
    <property type="project" value="TreeGrafter"/>
</dbReference>
<evidence type="ECO:0000313" key="12">
    <source>
        <dbReference type="EMBL" id="KAA0719917.1"/>
    </source>
</evidence>
<evidence type="ECO:0000256" key="3">
    <source>
        <dbReference type="ARBA" id="ARBA00010968"/>
    </source>
</evidence>
<dbReference type="GO" id="GO:0031530">
    <property type="term" value="F:gonadotropin-releasing hormone receptor binding"/>
    <property type="evidence" value="ECO:0007669"/>
    <property type="project" value="TreeGrafter"/>
</dbReference>
<dbReference type="Proteomes" id="UP000324632">
    <property type="component" value="Chromosome 6"/>
</dbReference>